<dbReference type="HAMAP" id="MF_00641">
    <property type="entry name" value="Malate_synth_G"/>
    <property type="match status" value="1"/>
</dbReference>
<evidence type="ECO:0000256" key="8">
    <source>
        <dbReference type="ARBA" id="ARBA00023097"/>
    </source>
</evidence>
<keyword evidence="14" id="KW-0175">Coiled coil</keyword>
<feature type="binding site" evidence="10">
    <location>
        <position position="564"/>
    </location>
    <ligand>
        <name>acetyl-CoA</name>
        <dbReference type="ChEBI" id="CHEBI:57288"/>
    </ligand>
</feature>
<dbReference type="InterPro" id="IPR048357">
    <property type="entry name" value="MSG_insertion"/>
</dbReference>
<comment type="similarity">
    <text evidence="10 13">Belongs to the malate synthase family. GlcB subfamily.</text>
</comment>
<feature type="binding site" evidence="10">
    <location>
        <position position="299"/>
    </location>
    <ligand>
        <name>acetyl-CoA</name>
        <dbReference type="ChEBI" id="CHEBI:57288"/>
    </ligand>
</feature>
<dbReference type="NCBIfam" id="TIGR01345">
    <property type="entry name" value="malate_syn_G"/>
    <property type="match status" value="1"/>
</dbReference>
<evidence type="ECO:0000256" key="7">
    <source>
        <dbReference type="ARBA" id="ARBA00022842"/>
    </source>
</evidence>
<feature type="binding site" evidence="10">
    <location>
        <begin position="148"/>
        <end position="149"/>
    </location>
    <ligand>
        <name>acetyl-CoA</name>
        <dbReference type="ChEBI" id="CHEBI:57288"/>
    </ligand>
</feature>
<evidence type="ECO:0000256" key="13">
    <source>
        <dbReference type="RuleBase" id="RU003572"/>
    </source>
</evidence>
<feature type="modified residue" description="Cysteine sulfenic acid (-SOH)" evidence="10">
    <location>
        <position position="641"/>
    </location>
</feature>
<evidence type="ECO:0000256" key="4">
    <source>
        <dbReference type="ARBA" id="ARBA00022532"/>
    </source>
</evidence>
<evidence type="ECO:0000256" key="2">
    <source>
        <dbReference type="ARBA" id="ARBA00022435"/>
    </source>
</evidence>
<dbReference type="NCBIfam" id="NF002825">
    <property type="entry name" value="PRK02999.1"/>
    <property type="match status" value="1"/>
</dbReference>
<evidence type="ECO:0000256" key="3">
    <source>
        <dbReference type="ARBA" id="ARBA00022490"/>
    </source>
</evidence>
<proteinExistence type="inferred from homology"/>
<dbReference type="AlphaFoldDB" id="A0A368C3Y5"/>
<evidence type="ECO:0000256" key="14">
    <source>
        <dbReference type="SAM" id="Coils"/>
    </source>
</evidence>
<comment type="function">
    <text evidence="10">Involved in the glycolate utilization. Catalyzes the condensation and subsequent hydrolysis of acetyl-coenzyme A (acetyl-CoA) and glyoxylate to form malate and CoA.</text>
</comment>
<comment type="catalytic activity">
    <reaction evidence="9 10 13">
        <text>glyoxylate + acetyl-CoA + H2O = (S)-malate + CoA + H(+)</text>
        <dbReference type="Rhea" id="RHEA:18181"/>
        <dbReference type="ChEBI" id="CHEBI:15377"/>
        <dbReference type="ChEBI" id="CHEBI:15378"/>
        <dbReference type="ChEBI" id="CHEBI:15589"/>
        <dbReference type="ChEBI" id="CHEBI:36655"/>
        <dbReference type="ChEBI" id="CHEBI:57287"/>
        <dbReference type="ChEBI" id="CHEBI:57288"/>
        <dbReference type="EC" id="2.3.3.9"/>
    </reaction>
</comment>
<evidence type="ECO:0000256" key="11">
    <source>
        <dbReference type="NCBIfam" id="TIGR01345"/>
    </source>
</evidence>
<feature type="binding site" evidence="10">
    <location>
        <begin position="480"/>
        <end position="483"/>
    </location>
    <ligand>
        <name>glyoxylate</name>
        <dbReference type="ChEBI" id="CHEBI:36655"/>
    </ligand>
</feature>
<dbReference type="EMBL" id="QOPI01000022">
    <property type="protein sequence ID" value="RCL43814.1"/>
    <property type="molecule type" value="Genomic_DNA"/>
</dbReference>
<dbReference type="EC" id="2.3.3.9" evidence="10 11"/>
<feature type="domain" description="Malate synthase G alpha-beta insertion" evidence="17">
    <location>
        <begin position="183"/>
        <end position="258"/>
    </location>
</feature>
<dbReference type="InterPro" id="IPR006253">
    <property type="entry name" value="Malate_synthG"/>
</dbReference>
<feature type="coiled-coil region" evidence="14">
    <location>
        <begin position="73"/>
        <end position="100"/>
    </location>
</feature>
<name>A0A368C3Y5_9GAMM</name>
<feature type="domain" description="Malate synthase TIM barrel" evidence="15">
    <location>
        <begin position="360"/>
        <end position="600"/>
    </location>
</feature>
<evidence type="ECO:0000313" key="19">
    <source>
        <dbReference type="EMBL" id="RCL43814.1"/>
    </source>
</evidence>
<evidence type="ECO:0000256" key="6">
    <source>
        <dbReference type="ARBA" id="ARBA00022723"/>
    </source>
</evidence>
<evidence type="ECO:0000259" key="16">
    <source>
        <dbReference type="Pfam" id="PF20656"/>
    </source>
</evidence>
<comment type="pathway">
    <text evidence="10 13">Carbohydrate metabolism; glyoxylate cycle; (S)-malate from isocitrate: step 2/2.</text>
</comment>
<feature type="domain" description="Malate synthase C-terminal" evidence="18">
    <location>
        <begin position="615"/>
        <end position="703"/>
    </location>
</feature>
<keyword evidence="19" id="KW-0012">Acyltransferase</keyword>
<comment type="caution">
    <text evidence="19">The sequence shown here is derived from an EMBL/GenBank/DDBJ whole genome shotgun (WGS) entry which is preliminary data.</text>
</comment>
<evidence type="ECO:0000256" key="10">
    <source>
        <dbReference type="HAMAP-Rule" id="MF_00641"/>
    </source>
</evidence>
<feature type="active site" description="Proton donor" evidence="10 12">
    <location>
        <position position="655"/>
    </location>
</feature>
<evidence type="ECO:0000256" key="12">
    <source>
        <dbReference type="PIRSR" id="PIRSR601465-50"/>
    </source>
</evidence>
<dbReference type="GO" id="GO:0004474">
    <property type="term" value="F:malate synthase activity"/>
    <property type="evidence" value="ECO:0007669"/>
    <property type="project" value="UniProtKB-UniRule"/>
</dbReference>
<keyword evidence="8 10" id="KW-0558">Oxidation</keyword>
<comment type="subunit">
    <text evidence="10">Monomer.</text>
</comment>
<dbReference type="PANTHER" id="PTHR42739:SF1">
    <property type="entry name" value="MALATE SYNTHASE G"/>
    <property type="match status" value="1"/>
</dbReference>
<dbReference type="Pfam" id="PF20658">
    <property type="entry name" value="MSG_insertion"/>
    <property type="match status" value="1"/>
</dbReference>
<dbReference type="Proteomes" id="UP000252915">
    <property type="component" value="Unassembled WGS sequence"/>
</dbReference>
<evidence type="ECO:0000259" key="15">
    <source>
        <dbReference type="Pfam" id="PF01274"/>
    </source>
</evidence>
<keyword evidence="6 10" id="KW-0479">Metal-binding</keyword>
<comment type="subcellular location">
    <subcellularLocation>
        <location evidence="10 13">Cytoplasm</location>
    </subcellularLocation>
</comment>
<feature type="binding site" evidence="10">
    <location>
        <position position="455"/>
    </location>
    <ligand>
        <name>Mg(2+)</name>
        <dbReference type="ChEBI" id="CHEBI:18420"/>
    </ligand>
</feature>
<dbReference type="GO" id="GO:0006097">
    <property type="term" value="P:glyoxylate cycle"/>
    <property type="evidence" value="ECO:0007669"/>
    <property type="project" value="UniProtKB-UniRule"/>
</dbReference>
<dbReference type="GO" id="GO:0000287">
    <property type="term" value="F:magnesium ion binding"/>
    <property type="evidence" value="ECO:0007669"/>
    <property type="project" value="TreeGrafter"/>
</dbReference>
<dbReference type="InterPro" id="IPR048355">
    <property type="entry name" value="MS_C"/>
</dbReference>
<evidence type="ECO:0000259" key="18">
    <source>
        <dbReference type="Pfam" id="PF20659"/>
    </source>
</evidence>
<dbReference type="GO" id="GO:0006099">
    <property type="term" value="P:tricarboxylic acid cycle"/>
    <property type="evidence" value="ECO:0007669"/>
    <property type="project" value="UniProtKB-KW"/>
</dbReference>
<gene>
    <name evidence="10" type="primary">glcB</name>
    <name evidence="19" type="ORF">DBW92_03825</name>
</gene>
<comment type="cofactor">
    <cofactor evidence="1 10">
        <name>Mg(2+)</name>
        <dbReference type="ChEBI" id="CHEBI:18420"/>
    </cofactor>
</comment>
<dbReference type="PANTHER" id="PTHR42739">
    <property type="entry name" value="MALATE SYNTHASE G"/>
    <property type="match status" value="1"/>
</dbReference>
<dbReference type="GO" id="GO:0009436">
    <property type="term" value="P:glyoxylate catabolic process"/>
    <property type="evidence" value="ECO:0007669"/>
    <property type="project" value="TreeGrafter"/>
</dbReference>
<reference evidence="19 20" key="1">
    <citation type="journal article" date="2018" name="Microbiome">
        <title>Fine metagenomic profile of the Mediterranean stratified and mixed water columns revealed by assembly and recruitment.</title>
        <authorList>
            <person name="Haro-Moreno J.M."/>
            <person name="Lopez-Perez M."/>
            <person name="De La Torre J.R."/>
            <person name="Picazo A."/>
            <person name="Camacho A."/>
            <person name="Rodriguez-Valera F."/>
        </authorList>
    </citation>
    <scope>NUCLEOTIDE SEQUENCE [LARGE SCALE GENOMIC DNA]</scope>
    <source>
        <strain evidence="19">MED-G78</strain>
    </source>
</reference>
<evidence type="ECO:0000256" key="9">
    <source>
        <dbReference type="ARBA" id="ARBA00047918"/>
    </source>
</evidence>
<sequence length="744" mass="83183">MNIFTKLVSLLKSETEMVPNPTDNSARVKYGGLHVSKELDKFLRDEVVTGINIQPSLFWKSLESILDTFGPKNIELLAKRESLQKQIDNWHIERKGQEHNAHEYKNFLKEIGYLLEEGDDFSIETSDVDPEIKTVAGPQLVVPVSNARFALNAANARWGSLYDALYGTDLISEDDGSERSGGYNPVRGNKVIAFAKNFLNETVPLKEGYYEDATSFMILGESLQVELSDGTRSELKNTNQYIGFAGDPNNPRGILLKNNNLHLEIQIDKDHNIGMEDLAGIKDVLLESAITTIQDCEDSVAAVDASDKVLVYRNWLGLMKGDLQETFTKGNSEMTRSLNPDRSYTLKDGKELSLPGRSLMLVRNVGHLMTNPAVLDKDGNEIPEGILDAMFTICIAKHDLEKSNAISNSRKGSIYIVKPKMHGPKEVKFTCDLFAAVEKELSMKPLCVKVGIMDEERRTTVNLKECIRIAKDRVIFINTGFLDRTGDEIHTSMEAGPMVPKDQMKQQPWIAAYEDWNVDTGLQTGFKGKAQIGKGMWAMPDEMLEMFKAKIMHPKAGANCAWVPSPTAASLHVMHYHKILVGDEQESLKSRTRASLDDILSIPIMEDPTTLTPSEIQNELDNNAQGILGYVVRWVDSGVGCSKVPDINNIGLMEDRATCRISSQHIANWLHHAICSEEQVIETMKKMAIIVDEQNSHDDTYQNMAPDYNGYAFIAALELAIKGRIQPSGYTEPILHAKRLEYKK</sequence>
<feature type="binding site" evidence="10">
    <location>
        <position position="455"/>
    </location>
    <ligand>
        <name>glyoxylate</name>
        <dbReference type="ChEBI" id="CHEBI:36655"/>
    </ligand>
</feature>
<evidence type="ECO:0000259" key="17">
    <source>
        <dbReference type="Pfam" id="PF20658"/>
    </source>
</evidence>
<keyword evidence="3 10" id="KW-0963">Cytoplasm</keyword>
<dbReference type="InterPro" id="IPR048356">
    <property type="entry name" value="MS_N"/>
</dbReference>
<dbReference type="Pfam" id="PF20659">
    <property type="entry name" value="MS_C"/>
    <property type="match status" value="1"/>
</dbReference>
<dbReference type="Pfam" id="PF01274">
    <property type="entry name" value="MS_TIM-barrel"/>
    <property type="match status" value="1"/>
</dbReference>
<accession>A0A368C3Y5</accession>
<dbReference type="SUPFAM" id="SSF51645">
    <property type="entry name" value="Malate synthase G"/>
    <property type="match status" value="1"/>
</dbReference>
<dbReference type="UniPathway" id="UPA00703">
    <property type="reaction ID" value="UER00720"/>
</dbReference>
<evidence type="ECO:0000256" key="5">
    <source>
        <dbReference type="ARBA" id="ARBA00022679"/>
    </source>
</evidence>
<dbReference type="InterPro" id="IPR044856">
    <property type="entry name" value="Malate_synth_C_sf"/>
</dbReference>
<keyword evidence="2 10" id="KW-0329">Glyoxylate bypass</keyword>
<dbReference type="GO" id="GO:0005829">
    <property type="term" value="C:cytosol"/>
    <property type="evidence" value="ECO:0007669"/>
    <property type="project" value="TreeGrafter"/>
</dbReference>
<feature type="binding site" evidence="10">
    <location>
        <position position="336"/>
    </location>
    <ligand>
        <name>acetyl-CoA</name>
        <dbReference type="ChEBI" id="CHEBI:57288"/>
    </ligand>
</feature>
<feature type="active site" description="Proton acceptor" evidence="10 12">
    <location>
        <position position="363"/>
    </location>
</feature>
<dbReference type="InterPro" id="IPR011076">
    <property type="entry name" value="Malate_synth_sf"/>
</dbReference>
<keyword evidence="4 10" id="KW-0816">Tricarboxylic acid cycle</keyword>
<feature type="binding site" evidence="10">
    <location>
        <position position="141"/>
    </location>
    <ligand>
        <name>acetyl-CoA</name>
        <dbReference type="ChEBI" id="CHEBI:57288"/>
    </ligand>
</feature>
<feature type="domain" description="Malate synthase N-terminal" evidence="16">
    <location>
        <begin position="41"/>
        <end position="96"/>
    </location>
</feature>
<dbReference type="Gene3D" id="1.20.1220.12">
    <property type="entry name" value="Malate synthase, domain III"/>
    <property type="match status" value="1"/>
</dbReference>
<dbReference type="Pfam" id="PF20656">
    <property type="entry name" value="MS_N"/>
    <property type="match status" value="1"/>
</dbReference>
<feature type="binding site" evidence="10">
    <location>
        <position position="483"/>
    </location>
    <ligand>
        <name>Mg(2+)</name>
        <dbReference type="ChEBI" id="CHEBI:18420"/>
    </ligand>
</feature>
<feature type="binding site" evidence="10">
    <location>
        <position position="363"/>
    </location>
    <ligand>
        <name>glyoxylate</name>
        <dbReference type="ChEBI" id="CHEBI:36655"/>
    </ligand>
</feature>
<keyword evidence="7 10" id="KW-0460">Magnesium</keyword>
<evidence type="ECO:0000313" key="20">
    <source>
        <dbReference type="Proteomes" id="UP000252915"/>
    </source>
</evidence>
<dbReference type="Gene3D" id="3.20.20.360">
    <property type="entry name" value="Malate synthase, domain 3"/>
    <property type="match status" value="2"/>
</dbReference>
<keyword evidence="5 10" id="KW-0808">Transferase</keyword>
<evidence type="ECO:0000256" key="1">
    <source>
        <dbReference type="ARBA" id="ARBA00001946"/>
    </source>
</evidence>
<dbReference type="InterPro" id="IPR001465">
    <property type="entry name" value="Malate_synthase_TIM"/>
</dbReference>
<organism evidence="19 20">
    <name type="scientific">SAR86 cluster bacterium</name>
    <dbReference type="NCBI Taxonomy" id="2030880"/>
    <lineage>
        <taxon>Bacteria</taxon>
        <taxon>Pseudomonadati</taxon>
        <taxon>Pseudomonadota</taxon>
        <taxon>Gammaproteobacteria</taxon>
        <taxon>SAR86 cluster</taxon>
    </lineage>
</organism>
<comment type="caution">
    <text evidence="10">Lacks conserved residue(s) required for the propagation of feature annotation.</text>
</comment>
<dbReference type="InterPro" id="IPR046363">
    <property type="entry name" value="MS_N_TIM-barrel_dom"/>
</dbReference>
<protein>
    <recommendedName>
        <fullName evidence="10 11">Malate synthase G</fullName>
        <ecNumber evidence="10 11">2.3.3.9</ecNumber>
    </recommendedName>
</protein>